<reference evidence="11" key="1">
    <citation type="submission" date="2019-07" db="EMBL/GenBank/DDBJ databases">
        <authorList>
            <person name="Dittberner H."/>
        </authorList>
    </citation>
    <scope>NUCLEOTIDE SEQUENCE [LARGE SCALE GENOMIC DNA]</scope>
</reference>
<dbReference type="Gene3D" id="2.130.10.10">
    <property type="entry name" value="YVTN repeat-like/Quinoprotein amine dehydrogenase"/>
    <property type="match status" value="1"/>
</dbReference>
<dbReference type="PROSITE" id="PS50089">
    <property type="entry name" value="ZF_RING_2"/>
    <property type="match status" value="1"/>
</dbReference>
<evidence type="ECO:0000256" key="4">
    <source>
        <dbReference type="ARBA" id="ARBA00022737"/>
    </source>
</evidence>
<keyword evidence="4" id="KW-0677">Repeat</keyword>
<organism evidence="11 12">
    <name type="scientific">Arabis nemorensis</name>
    <dbReference type="NCBI Taxonomy" id="586526"/>
    <lineage>
        <taxon>Eukaryota</taxon>
        <taxon>Viridiplantae</taxon>
        <taxon>Streptophyta</taxon>
        <taxon>Embryophyta</taxon>
        <taxon>Tracheophyta</taxon>
        <taxon>Spermatophyta</taxon>
        <taxon>Magnoliopsida</taxon>
        <taxon>eudicotyledons</taxon>
        <taxon>Gunneridae</taxon>
        <taxon>Pentapetalae</taxon>
        <taxon>rosids</taxon>
        <taxon>malvids</taxon>
        <taxon>Brassicales</taxon>
        <taxon>Brassicaceae</taxon>
        <taxon>Arabideae</taxon>
        <taxon>Arabis</taxon>
    </lineage>
</organism>
<gene>
    <name evidence="11" type="ORF">ANE_LOCUS17346</name>
</gene>
<dbReference type="Pfam" id="PF23410">
    <property type="entry name" value="Beta-prop_VPS8"/>
    <property type="match status" value="1"/>
</dbReference>
<feature type="region of interest" description="Disordered" evidence="9">
    <location>
        <begin position="1"/>
        <end position="75"/>
    </location>
</feature>
<feature type="repeat" description="CHCR" evidence="8">
    <location>
        <begin position="1402"/>
        <end position="1555"/>
    </location>
</feature>
<feature type="region of interest" description="Disordered" evidence="9">
    <location>
        <begin position="245"/>
        <end position="268"/>
    </location>
</feature>
<name>A0A565BZR6_9BRAS</name>
<keyword evidence="6" id="KW-0862">Zinc</keyword>
<feature type="compositionally biased region" description="Basic and acidic residues" evidence="9">
    <location>
        <begin position="1203"/>
        <end position="1213"/>
    </location>
</feature>
<comment type="similarity">
    <text evidence="1">Belongs to the VPS8 family.</text>
</comment>
<keyword evidence="5" id="KW-0653">Protein transport</keyword>
<dbReference type="GO" id="GO:0008270">
    <property type="term" value="F:zinc ion binding"/>
    <property type="evidence" value="ECO:0007669"/>
    <property type="project" value="UniProtKB-KW"/>
</dbReference>
<dbReference type="GO" id="GO:0005770">
    <property type="term" value="C:late endosome"/>
    <property type="evidence" value="ECO:0007669"/>
    <property type="project" value="TreeGrafter"/>
</dbReference>
<dbReference type="OrthoDB" id="289913at2759"/>
<dbReference type="GO" id="GO:0030897">
    <property type="term" value="C:HOPS complex"/>
    <property type="evidence" value="ECO:0007669"/>
    <property type="project" value="TreeGrafter"/>
</dbReference>
<evidence type="ECO:0000256" key="9">
    <source>
        <dbReference type="SAM" id="MobiDB-lite"/>
    </source>
</evidence>
<dbReference type="PANTHER" id="PTHR12616:SF8">
    <property type="entry name" value="VACUOLAR PROTEIN SORTING-ASSOCIATED PROTEIN 8 HOMOLOG"/>
    <property type="match status" value="1"/>
</dbReference>
<evidence type="ECO:0000256" key="8">
    <source>
        <dbReference type="PROSITE-ProRule" id="PRU01006"/>
    </source>
</evidence>
<feature type="compositionally biased region" description="Basic and acidic residues" evidence="9">
    <location>
        <begin position="1833"/>
        <end position="1842"/>
    </location>
</feature>
<dbReference type="InterPro" id="IPR001841">
    <property type="entry name" value="Znf_RING"/>
</dbReference>
<dbReference type="PROSITE" id="PS00678">
    <property type="entry name" value="WD_REPEATS_1"/>
    <property type="match status" value="1"/>
</dbReference>
<dbReference type="Proteomes" id="UP000489600">
    <property type="component" value="Unassembled WGS sequence"/>
</dbReference>
<proteinExistence type="inferred from homology"/>
<dbReference type="InterPro" id="IPR015943">
    <property type="entry name" value="WD40/YVTN_repeat-like_dom_sf"/>
</dbReference>
<feature type="domain" description="RING-type" evidence="10">
    <location>
        <begin position="1740"/>
        <end position="1792"/>
    </location>
</feature>
<dbReference type="InterPro" id="IPR036322">
    <property type="entry name" value="WD40_repeat_dom_sf"/>
</dbReference>
<feature type="region of interest" description="Disordered" evidence="9">
    <location>
        <begin position="1883"/>
        <end position="1930"/>
    </location>
</feature>
<dbReference type="InterPro" id="IPR045111">
    <property type="entry name" value="Vps41/Vps8"/>
</dbReference>
<evidence type="ECO:0000256" key="2">
    <source>
        <dbReference type="ARBA" id="ARBA00022448"/>
    </source>
</evidence>
<keyword evidence="3 7" id="KW-0853">WD repeat</keyword>
<dbReference type="PROSITE" id="PS50082">
    <property type="entry name" value="WD_REPEATS_2"/>
    <property type="match status" value="1"/>
</dbReference>
<keyword evidence="12" id="KW-1185">Reference proteome</keyword>
<accession>A0A565BZR6</accession>
<keyword evidence="2" id="KW-0813">Transport</keyword>
<dbReference type="PROSITE" id="PS50236">
    <property type="entry name" value="CHCR"/>
    <property type="match status" value="1"/>
</dbReference>
<dbReference type="GO" id="GO:0006623">
    <property type="term" value="P:protein targeting to vacuole"/>
    <property type="evidence" value="ECO:0007669"/>
    <property type="project" value="InterPro"/>
</dbReference>
<dbReference type="InterPro" id="IPR001680">
    <property type="entry name" value="WD40_rpt"/>
</dbReference>
<feature type="region of interest" description="Disordered" evidence="9">
    <location>
        <begin position="1193"/>
        <end position="1213"/>
    </location>
</feature>
<feature type="repeat" description="WD" evidence="7">
    <location>
        <begin position="484"/>
        <end position="525"/>
    </location>
</feature>
<evidence type="ECO:0000256" key="7">
    <source>
        <dbReference type="PROSITE-ProRule" id="PRU00221"/>
    </source>
</evidence>
<dbReference type="PANTHER" id="PTHR12616">
    <property type="entry name" value="VACUOLAR PROTEIN SORTING VPS41"/>
    <property type="match status" value="1"/>
</dbReference>
<sequence length="1930" mass="214092">MKKSSQMELDLNSFLVSDSDSESDLDSSSVPHRTVDEILNASSSSSPSSSPPPLVSSRRNQNDPTRRLSEALSNVSVRPESEIIRGFPTRRNSASTSSSLRQLPLPSLFAGVRSNVKPGAALAAAVAASRLVPTPHAAIIKSRRASSASSELLHQVLGTGESVSNPDEEDQEVLSSNGDSVVGVAAGSVSVDEFRSFGEESRLEDDDYGVPVVASKENEDKVMEVQASDITETLVDTCEYEAKSKPDLVSAEQETPSAGETGNADVDDSLKDDTMFVASLVDSDGKCFPYSLSVDDKVSNDENLSVGGAKSDDSDVVIPDSKVEEEEGGDALIRDDGSSMSGISELVEERIGELEKERMSKREKLKSRSFRKQLVLAEEFEKKQAYTGLHWEEGAAAQPMRLEGVKVGSTNLGYFDVDADNLISRTISSQAFKRDHGSPQVFAVHLNFIAVGTSKGVIVVVPSKYSSDTADQMESKMIWLGLQGERSQSPVTSVCFNQLGGLLLAGYYDGHVTVWDVQRASIAKVITEHTAPVVYAFFLGRDSQGSRQFKVITSDTKGVVFKHTFSWTLLLNMYSVKTQCLLDGQKNGTVLSASPLPDEISGSSLVSSKGGNTAVPSSSITSMMGGVVGVDSSWKLFNEDSPSDEEGVVIFATYQTGLVVKLIPTLEVYAQLPRPEGVREGSMPYTAWKRSMESSSKEAEDRVSFLAIAWDRRVQVAKLVKSDLKEYAKWSLDSAAIGVVWLDDQLLVIPTVTGHLYLFTRDGVVIHQTNFSVGGSSGNDLIAYHTYFTNVFGNPEKAYHNSVGVRGASVYILGNAHLVISRLLPWKERVDVLRRGGDWMGAFNMAMSLFNGQAHGVVDLPKTVDAIREAIAPSLAELLLSYVDEVFSYISIAFSNQNEKNGVTHEPTSGTDSVNLEIEEQYNRVGGVAVEFCVHINRMDLLFDEIFSRFVAVQQRDTFLELLEPYILKDMLGSLPPEIMQALVEHYSKKGWLQRIEQCVLHMDISSLDFNQVVRICREHGLYGALLYLFNKGLDDFRSPLEELLIVLLNSERQRATAIGYRMLVYLKYCFLGLAFPPGHGTLNPTRLPSLRTELIQFLLEKSNTRDSSTCVTSRCIYLNLYHLLEMDTEATLDVLRYAFAENETVNHENHLLESGEGSLESKTDGSMPEVRCNDMLIQTLLDALVHVLDGGVSQPDESGVPDDSKSDKKWPSKEDTSHVFEFVAYYAARGRVSIPKSVLAQILDYLTSDHILPIYNRSPKMRENQLLNLLKAVPESDWDVAYVSQLCEKAHFYQVCGYIHTIGQRYVAALDSYMQEADEPIHSFCYVNKMLSQLSGDEFTAFQSAVISRIPELLELSREGTFFLIIDNLKDNIKRIQEQLHSHPRSLFLYLKTVIEVHLSGTIDFSRLRKHEAVDFGEKFTSGMPKETEIYLEGLNGFPKFIEDNPVSVTDDMIELYLELLCKYEPKSVLRFLETFDSYRVEHCLRLCQEYEIIDAAAFLLERVGDAASALSLTLSGLNEKFVELENAVECLMPELKLSASEGASLEQFSSALELKEVHDIQGVLQACIGLCQRNTPRLNPEESEILWFRFLDTFCEPMMDSYREPRNVKEINKGPVGAKSLELHVNEPDVAIKWRIPRSDKAGTLILRKLVFQFIKEIVEGMIGYVRLPTIMSKLLSDNGSQEFGDFKLTILGMLGTYGFERRILDTAKSLIEEDTFYTMSLLKKGASHGYAPRSLLCCICNCPLTKTFSTLRVRVFNCGHANHIQCESSENETSSSLSIHVSSSGCPVCMPKKTTQSSSKGKSFYIDYGLISTVSTNTGTTSHRASPYSHENEMTDHSHGQQLSRFEILTNLQKDQRLVQIESLPRLRLAPPAVYHEKVSRVSGFTPGESSGKDSKPVKPSQSKKIKAKGSIFRSRLALGRDKTSRR</sequence>
<evidence type="ECO:0000259" key="10">
    <source>
        <dbReference type="PROSITE" id="PS50089"/>
    </source>
</evidence>
<evidence type="ECO:0000256" key="6">
    <source>
        <dbReference type="PROSITE-ProRule" id="PRU00175"/>
    </source>
</evidence>
<dbReference type="Pfam" id="PF12816">
    <property type="entry name" value="TPR_Vps8"/>
    <property type="match status" value="1"/>
</dbReference>
<dbReference type="InterPro" id="IPR000547">
    <property type="entry name" value="Clathrin_H-chain/VPS_repeat"/>
</dbReference>
<dbReference type="Pfam" id="PF23556">
    <property type="entry name" value="TPR_Vps41"/>
    <property type="match status" value="1"/>
</dbReference>
<evidence type="ECO:0000256" key="1">
    <source>
        <dbReference type="ARBA" id="ARBA00009422"/>
    </source>
</evidence>
<feature type="compositionally biased region" description="Basic and acidic residues" evidence="9">
    <location>
        <begin position="60"/>
        <end position="69"/>
    </location>
</feature>
<keyword evidence="6" id="KW-0863">Zinc-finger</keyword>
<evidence type="ECO:0000313" key="11">
    <source>
        <dbReference type="EMBL" id="VVB06902.1"/>
    </source>
</evidence>
<comment type="caution">
    <text evidence="11">The sequence shown here is derived from an EMBL/GenBank/DDBJ whole genome shotgun (WGS) entry which is preliminary data.</text>
</comment>
<evidence type="ECO:0000256" key="3">
    <source>
        <dbReference type="ARBA" id="ARBA00022574"/>
    </source>
</evidence>
<evidence type="ECO:0000256" key="5">
    <source>
        <dbReference type="ARBA" id="ARBA00022927"/>
    </source>
</evidence>
<protein>
    <recommendedName>
        <fullName evidence="10">RING-type domain-containing protein</fullName>
    </recommendedName>
</protein>
<dbReference type="InterPro" id="IPR019775">
    <property type="entry name" value="WD40_repeat_CS"/>
</dbReference>
<dbReference type="InterPro" id="IPR025941">
    <property type="entry name" value="Vps8_central_dom"/>
</dbReference>
<dbReference type="SMART" id="SM00320">
    <property type="entry name" value="WD40"/>
    <property type="match status" value="1"/>
</dbReference>
<dbReference type="EMBL" id="CABITT030000006">
    <property type="protein sequence ID" value="VVB06902.1"/>
    <property type="molecule type" value="Genomic_DNA"/>
</dbReference>
<evidence type="ECO:0000313" key="12">
    <source>
        <dbReference type="Proteomes" id="UP000489600"/>
    </source>
</evidence>
<dbReference type="GO" id="GO:0034058">
    <property type="term" value="P:endosomal vesicle fusion"/>
    <property type="evidence" value="ECO:0007669"/>
    <property type="project" value="TreeGrafter"/>
</dbReference>
<feature type="region of interest" description="Disordered" evidence="9">
    <location>
        <begin position="1821"/>
        <end position="1843"/>
    </location>
</feature>
<dbReference type="SUPFAM" id="SSF50978">
    <property type="entry name" value="WD40 repeat-like"/>
    <property type="match status" value="1"/>
</dbReference>
<keyword evidence="6" id="KW-0479">Metal-binding</keyword>